<comment type="catalytic activity">
    <reaction evidence="8">
        <text>L-seryl-[protein] + ATP = O-phospho-L-seryl-[protein] + ADP + H(+)</text>
        <dbReference type="Rhea" id="RHEA:17989"/>
        <dbReference type="Rhea" id="RHEA-COMP:9863"/>
        <dbReference type="Rhea" id="RHEA-COMP:11604"/>
        <dbReference type="ChEBI" id="CHEBI:15378"/>
        <dbReference type="ChEBI" id="CHEBI:29999"/>
        <dbReference type="ChEBI" id="CHEBI:30616"/>
        <dbReference type="ChEBI" id="CHEBI:83421"/>
        <dbReference type="ChEBI" id="CHEBI:456216"/>
        <dbReference type="EC" id="2.7.11.11"/>
    </reaction>
</comment>
<reference evidence="11" key="1">
    <citation type="submission" date="2020-05" db="EMBL/GenBank/DDBJ databases">
        <title>Phylogenomic resolution of chytrid fungi.</title>
        <authorList>
            <person name="Stajich J.E."/>
            <person name="Amses K."/>
            <person name="Simmons R."/>
            <person name="Seto K."/>
            <person name="Myers J."/>
            <person name="Bonds A."/>
            <person name="Quandt C.A."/>
            <person name="Barry K."/>
            <person name="Liu P."/>
            <person name="Grigoriev I."/>
            <person name="Longcore J.E."/>
            <person name="James T.Y."/>
        </authorList>
    </citation>
    <scope>NUCLEOTIDE SEQUENCE</scope>
    <source>
        <strain evidence="11">JEL0513</strain>
    </source>
</reference>
<evidence type="ECO:0000256" key="1">
    <source>
        <dbReference type="ARBA" id="ARBA00012444"/>
    </source>
</evidence>
<dbReference type="AlphaFoldDB" id="A0AAD5XEB2"/>
<evidence type="ECO:0000256" key="7">
    <source>
        <dbReference type="ARBA" id="ARBA00047292"/>
    </source>
</evidence>
<name>A0AAD5XEB2_9FUNG</name>
<dbReference type="PANTHER" id="PTHR24353">
    <property type="entry name" value="CYCLIC NUCLEOTIDE-DEPENDENT PROTEIN KINASE"/>
    <property type="match status" value="1"/>
</dbReference>
<dbReference type="GO" id="GO:0005524">
    <property type="term" value="F:ATP binding"/>
    <property type="evidence" value="ECO:0007669"/>
    <property type="project" value="UniProtKB-KW"/>
</dbReference>
<evidence type="ECO:0000256" key="8">
    <source>
        <dbReference type="ARBA" id="ARBA00047454"/>
    </source>
</evidence>
<keyword evidence="6" id="KW-0067">ATP-binding</keyword>
<dbReference type="PANTHER" id="PTHR24353:SF37">
    <property type="entry name" value="CAMP-DEPENDENT PROTEIN KINASE CATALYTIC SUBUNIT PRKX"/>
    <property type="match status" value="1"/>
</dbReference>
<evidence type="ECO:0000256" key="5">
    <source>
        <dbReference type="ARBA" id="ARBA00022777"/>
    </source>
</evidence>
<evidence type="ECO:0000259" key="10">
    <source>
        <dbReference type="PROSITE" id="PS51285"/>
    </source>
</evidence>
<feature type="compositionally biased region" description="Polar residues" evidence="9">
    <location>
        <begin position="155"/>
        <end position="165"/>
    </location>
</feature>
<feature type="region of interest" description="Disordered" evidence="9">
    <location>
        <begin position="124"/>
        <end position="186"/>
    </location>
</feature>
<accession>A0AAD5XEB2</accession>
<dbReference type="Proteomes" id="UP001211907">
    <property type="component" value="Unassembled WGS sequence"/>
</dbReference>
<keyword evidence="2" id="KW-0723">Serine/threonine-protein kinase</keyword>
<protein>
    <recommendedName>
        <fullName evidence="1">cAMP-dependent protein kinase</fullName>
        <ecNumber evidence="1">2.7.11.11</ecNumber>
    </recommendedName>
</protein>
<evidence type="ECO:0000256" key="4">
    <source>
        <dbReference type="ARBA" id="ARBA00022741"/>
    </source>
</evidence>
<dbReference type="GO" id="GO:0005952">
    <property type="term" value="C:cAMP-dependent protein kinase complex"/>
    <property type="evidence" value="ECO:0007669"/>
    <property type="project" value="TreeGrafter"/>
</dbReference>
<evidence type="ECO:0000256" key="6">
    <source>
        <dbReference type="ARBA" id="ARBA00022840"/>
    </source>
</evidence>
<feature type="non-terminal residue" evidence="11">
    <location>
        <position position="295"/>
    </location>
</feature>
<comment type="caution">
    <text evidence="11">The sequence shown here is derived from an EMBL/GenBank/DDBJ whole genome shotgun (WGS) entry which is preliminary data.</text>
</comment>
<evidence type="ECO:0000256" key="9">
    <source>
        <dbReference type="SAM" id="MobiDB-lite"/>
    </source>
</evidence>
<dbReference type="EC" id="2.7.11.11" evidence="1"/>
<dbReference type="InterPro" id="IPR011009">
    <property type="entry name" value="Kinase-like_dom_sf"/>
</dbReference>
<keyword evidence="3" id="KW-0808">Transferase</keyword>
<keyword evidence="12" id="KW-1185">Reference proteome</keyword>
<dbReference type="PROSITE" id="PS51285">
    <property type="entry name" value="AGC_KINASE_CTER"/>
    <property type="match status" value="1"/>
</dbReference>
<feature type="compositionally biased region" description="Pro residues" evidence="9">
    <location>
        <begin position="166"/>
        <end position="176"/>
    </location>
</feature>
<keyword evidence="4" id="KW-0547">Nucleotide-binding</keyword>
<keyword evidence="5" id="KW-0418">Kinase</keyword>
<comment type="catalytic activity">
    <reaction evidence="7">
        <text>L-threonyl-[protein] + ATP = O-phospho-L-threonyl-[protein] + ADP + H(+)</text>
        <dbReference type="Rhea" id="RHEA:46608"/>
        <dbReference type="Rhea" id="RHEA-COMP:11060"/>
        <dbReference type="Rhea" id="RHEA-COMP:11605"/>
        <dbReference type="ChEBI" id="CHEBI:15378"/>
        <dbReference type="ChEBI" id="CHEBI:30013"/>
        <dbReference type="ChEBI" id="CHEBI:30616"/>
        <dbReference type="ChEBI" id="CHEBI:61977"/>
        <dbReference type="ChEBI" id="CHEBI:456216"/>
        <dbReference type="EC" id="2.7.11.11"/>
    </reaction>
</comment>
<evidence type="ECO:0000313" key="11">
    <source>
        <dbReference type="EMBL" id="KAJ3112612.1"/>
    </source>
</evidence>
<proteinExistence type="predicted"/>
<dbReference type="EMBL" id="JADGJH010001525">
    <property type="protein sequence ID" value="KAJ3112612.1"/>
    <property type="molecule type" value="Genomic_DNA"/>
</dbReference>
<feature type="domain" description="AGC-kinase C-terminal" evidence="10">
    <location>
        <begin position="77"/>
        <end position="140"/>
    </location>
</feature>
<sequence length="295" mass="33181">MIYGHTPFQSKDKKILDTQILNDPIVFPLEDPAKRIPLLSKSAHDFIIGLLSRIPTERIGSNAMGGYSHLQKHAWFEGLDWNRLEKRELTAPFVPDVEKHSYHDPRYNVEEFFVGHTDLSNKPVVNGGSLASRRRPDHSRPPFPPPPTKTKITDKNSPQTLNLHQTPPPILPPSITPTPTRTITIDDRPVPDFQQLRKMYLEGMEKAHRSSSAPVSVINSAVTVKSGAIIGSIASSTGPRRNRNNGGDAATDKISLYHSIFGDRVGLVRQSYDQPQMMTEQEEFQLHLLETEFRV</sequence>
<gene>
    <name evidence="11" type="ORF">HK100_002272</name>
</gene>
<evidence type="ECO:0000256" key="2">
    <source>
        <dbReference type="ARBA" id="ARBA00022527"/>
    </source>
</evidence>
<dbReference type="SUPFAM" id="SSF56112">
    <property type="entry name" value="Protein kinase-like (PK-like)"/>
    <property type="match status" value="1"/>
</dbReference>
<organism evidence="11 12">
    <name type="scientific">Physocladia obscura</name>
    <dbReference type="NCBI Taxonomy" id="109957"/>
    <lineage>
        <taxon>Eukaryota</taxon>
        <taxon>Fungi</taxon>
        <taxon>Fungi incertae sedis</taxon>
        <taxon>Chytridiomycota</taxon>
        <taxon>Chytridiomycota incertae sedis</taxon>
        <taxon>Chytridiomycetes</taxon>
        <taxon>Chytridiales</taxon>
        <taxon>Chytriomycetaceae</taxon>
        <taxon>Physocladia</taxon>
    </lineage>
</organism>
<dbReference type="InterPro" id="IPR000961">
    <property type="entry name" value="AGC-kinase_C"/>
</dbReference>
<dbReference type="GO" id="GO:0004691">
    <property type="term" value="F:cAMP-dependent protein kinase activity"/>
    <property type="evidence" value="ECO:0007669"/>
    <property type="project" value="UniProtKB-EC"/>
</dbReference>
<evidence type="ECO:0000313" key="12">
    <source>
        <dbReference type="Proteomes" id="UP001211907"/>
    </source>
</evidence>
<dbReference type="Gene3D" id="1.10.510.10">
    <property type="entry name" value="Transferase(Phosphotransferase) domain 1"/>
    <property type="match status" value="1"/>
</dbReference>
<evidence type="ECO:0000256" key="3">
    <source>
        <dbReference type="ARBA" id="ARBA00022679"/>
    </source>
</evidence>